<dbReference type="InterPro" id="IPR039126">
    <property type="entry name" value="GGACT"/>
</dbReference>
<evidence type="ECO:0000313" key="5">
    <source>
        <dbReference type="EMBL" id="SUP19741.1"/>
    </source>
</evidence>
<dbReference type="FunFam" id="3.10.490.10:FF:000001">
    <property type="entry name" value="Gamma-glutamylcyclotransferase ytfP"/>
    <property type="match status" value="1"/>
</dbReference>
<feature type="active site" description="Proton acceptor" evidence="2">
    <location>
        <position position="101"/>
    </location>
</feature>
<evidence type="ECO:0000256" key="1">
    <source>
        <dbReference type="ARBA" id="ARBA00008861"/>
    </source>
</evidence>
<dbReference type="SUPFAM" id="SSF110857">
    <property type="entry name" value="Gamma-glutamyl cyclotransferase-like"/>
    <property type="match status" value="1"/>
</dbReference>
<evidence type="ECO:0000313" key="6">
    <source>
        <dbReference type="Proteomes" id="UP000254626"/>
    </source>
</evidence>
<dbReference type="PANTHER" id="PTHR12510:SF4">
    <property type="entry name" value="GAMMA-GLUTAMYLAMINECYCLOTRANSFERASE"/>
    <property type="match status" value="1"/>
</dbReference>
<dbReference type="CDD" id="cd06661">
    <property type="entry name" value="GGCT_like"/>
    <property type="match status" value="1"/>
</dbReference>
<dbReference type="InterPro" id="IPR013024">
    <property type="entry name" value="GGCT-like"/>
</dbReference>
<proteinExistence type="inferred from homology"/>
<comment type="similarity">
    <text evidence="1 3">Belongs to the gamma-glutamylcyclotransferase family.</text>
</comment>
<dbReference type="Proteomes" id="UP000254626">
    <property type="component" value="Unassembled WGS sequence"/>
</dbReference>
<evidence type="ECO:0000256" key="2">
    <source>
        <dbReference type="PIRSR" id="PIRSR639126-1"/>
    </source>
</evidence>
<dbReference type="PANTHER" id="PTHR12510">
    <property type="entry name" value="TROPONIN C-AKIN-1 PROTEIN"/>
    <property type="match status" value="1"/>
</dbReference>
<dbReference type="Pfam" id="PF06094">
    <property type="entry name" value="GGACT"/>
    <property type="match status" value="1"/>
</dbReference>
<organism evidence="5 6">
    <name type="scientific">Vibrio fluvialis</name>
    <dbReference type="NCBI Taxonomy" id="676"/>
    <lineage>
        <taxon>Bacteria</taxon>
        <taxon>Pseudomonadati</taxon>
        <taxon>Pseudomonadota</taxon>
        <taxon>Gammaproteobacteria</taxon>
        <taxon>Vibrionales</taxon>
        <taxon>Vibrionaceae</taxon>
        <taxon>Vibrio</taxon>
    </lineage>
</organism>
<dbReference type="GO" id="GO:0061929">
    <property type="term" value="F:gamma-glutamylaminecyclotransferase activity"/>
    <property type="evidence" value="ECO:0007669"/>
    <property type="project" value="InterPro"/>
</dbReference>
<evidence type="ECO:0000256" key="3">
    <source>
        <dbReference type="RuleBase" id="RU367036"/>
    </source>
</evidence>
<name>A0AAX2LPL4_VIBFL</name>
<gene>
    <name evidence="5" type="primary">ytfP</name>
    <name evidence="5" type="ORF">NCTC11327_00226</name>
</gene>
<dbReference type="EMBL" id="UHIP01000001">
    <property type="protein sequence ID" value="SUP19741.1"/>
    <property type="molecule type" value="Genomic_DNA"/>
</dbReference>
<dbReference type="Gene3D" id="3.10.490.10">
    <property type="entry name" value="Gamma-glutamyl cyclotransferase-like"/>
    <property type="match status" value="1"/>
</dbReference>
<dbReference type="AlphaFoldDB" id="A0AAX2LPL4"/>
<sequence>MVSICCTGLSLTNALAAENEPNANREKSVQHLVFVYGTLRQGESNHNYLTDSEQLGRFDTQPEYALHDLGPYPGLVAGHQSIHGEVYRVDEETLAKLDVLEDVPVEYRRETIETPYGTAWIYIYQDASRLDSIIDSGDWCQRI</sequence>
<accession>A0AAX2LPL4</accession>
<dbReference type="GO" id="GO:0005829">
    <property type="term" value="C:cytosol"/>
    <property type="evidence" value="ECO:0007669"/>
    <property type="project" value="TreeGrafter"/>
</dbReference>
<dbReference type="InterPro" id="IPR036568">
    <property type="entry name" value="GGCT-like_sf"/>
</dbReference>
<evidence type="ECO:0000259" key="4">
    <source>
        <dbReference type="Pfam" id="PF06094"/>
    </source>
</evidence>
<dbReference type="InterPro" id="IPR009288">
    <property type="entry name" value="AIG2-like_dom"/>
</dbReference>
<comment type="caution">
    <text evidence="5">The sequence shown here is derived from an EMBL/GenBank/DDBJ whole genome shotgun (WGS) entry which is preliminary data.</text>
</comment>
<protein>
    <recommendedName>
        <fullName evidence="3">Gamma-glutamylcyclotransferase family protein</fullName>
    </recommendedName>
</protein>
<reference evidence="5 6" key="1">
    <citation type="submission" date="2018-06" db="EMBL/GenBank/DDBJ databases">
        <authorList>
            <consortium name="Pathogen Informatics"/>
            <person name="Doyle S."/>
        </authorList>
    </citation>
    <scope>NUCLEOTIDE SEQUENCE [LARGE SCALE GENOMIC DNA]</scope>
    <source>
        <strain evidence="5 6">NCTC11327</strain>
    </source>
</reference>
<feature type="domain" description="Gamma-glutamylcyclotransferase AIG2-like" evidence="4">
    <location>
        <begin position="33"/>
        <end position="140"/>
    </location>
</feature>